<dbReference type="OrthoDB" id="191315at2759"/>
<keyword evidence="6" id="KW-1185">Reference proteome</keyword>
<dbReference type="Pfam" id="PF00701">
    <property type="entry name" value="DHDPS"/>
    <property type="match status" value="1"/>
</dbReference>
<evidence type="ECO:0000256" key="4">
    <source>
        <dbReference type="SAM" id="MobiDB-lite"/>
    </source>
</evidence>
<evidence type="ECO:0008006" key="7">
    <source>
        <dbReference type="Google" id="ProtNLM"/>
    </source>
</evidence>
<dbReference type="PANTHER" id="PTHR12128:SF52">
    <property type="entry name" value="4-HYDROXY-2-OXOGLUTARATE ALDOLASE, MITOCHONDRIAL-RELATED"/>
    <property type="match status" value="1"/>
</dbReference>
<dbReference type="InterPro" id="IPR013785">
    <property type="entry name" value="Aldolase_TIM"/>
</dbReference>
<dbReference type="GO" id="GO:0008840">
    <property type="term" value="F:4-hydroxy-tetrahydrodipicolinate synthase activity"/>
    <property type="evidence" value="ECO:0007669"/>
    <property type="project" value="TreeGrafter"/>
</dbReference>
<feature type="compositionally biased region" description="Polar residues" evidence="4">
    <location>
        <begin position="11"/>
        <end position="21"/>
    </location>
</feature>
<proteinExistence type="inferred from homology"/>
<sequence>MTKEAPKTRPSRISSTASSPCHTLEPGVYVPTVAFFTPQDTIDVEATTKHAQRLAAAGIAGLVTQGSNGEAAHLDRGERQLVTRVTRAALDDCGKSHMPLIVGCGAQSTRETLQLCREAAESGGSHALILPPSYYGSLLTTDLIVDHFRAVAQESPLPLVVYNYPAPCGGLDLDSDTILTLADHPNIVGVKLTCGNAGKLARIVAGTVGTGFRTFGGSADSTMQTLAVGGHGVISGLANVAPRACNEVVRLYRAGRSDEAVRLQGVVARGDWAAIKGGFVSVKAALQRYHGYGGLPRKPCSSPRGRALDAQLGEFAELVELEQSIAGTSAAAHQRPPA</sequence>
<evidence type="ECO:0000313" key="5">
    <source>
        <dbReference type="EMBL" id="PHH67059.1"/>
    </source>
</evidence>
<dbReference type="Gene3D" id="3.20.20.70">
    <property type="entry name" value="Aldolase class I"/>
    <property type="match status" value="1"/>
</dbReference>
<reference evidence="5 6" key="1">
    <citation type="submission" date="2017-06" db="EMBL/GenBank/DDBJ databases">
        <title>Ant-infecting Ophiocordyceps genomes reveal a high diversity of potential behavioral manipulation genes and a possible major role for enterotoxins.</title>
        <authorList>
            <person name="De Bekker C."/>
            <person name="Evans H.C."/>
            <person name="Brachmann A."/>
            <person name="Hughes D.P."/>
        </authorList>
    </citation>
    <scope>NUCLEOTIDE SEQUENCE [LARGE SCALE GENOMIC DNA]</scope>
    <source>
        <strain evidence="5 6">Map64</strain>
    </source>
</reference>
<accession>A0A2C5XCA3</accession>
<dbReference type="SUPFAM" id="SSF51569">
    <property type="entry name" value="Aldolase"/>
    <property type="match status" value="1"/>
</dbReference>
<dbReference type="AlphaFoldDB" id="A0A2C5XCA3"/>
<evidence type="ECO:0000256" key="2">
    <source>
        <dbReference type="PIRSR" id="PIRSR001365-1"/>
    </source>
</evidence>
<dbReference type="PRINTS" id="PR00146">
    <property type="entry name" value="DHPICSNTHASE"/>
</dbReference>
<dbReference type="STRING" id="1399860.A0A2C5XCA3"/>
<evidence type="ECO:0000313" key="6">
    <source>
        <dbReference type="Proteomes" id="UP000226192"/>
    </source>
</evidence>
<comment type="similarity">
    <text evidence="1">Belongs to the DapA family.</text>
</comment>
<feature type="region of interest" description="Disordered" evidence="4">
    <location>
        <begin position="1"/>
        <end position="21"/>
    </location>
</feature>
<keyword evidence="1" id="KW-0456">Lyase</keyword>
<feature type="active site" description="Proton donor/acceptor" evidence="2">
    <location>
        <position position="162"/>
    </location>
</feature>
<dbReference type="Proteomes" id="UP000226192">
    <property type="component" value="Unassembled WGS sequence"/>
</dbReference>
<evidence type="ECO:0000256" key="1">
    <source>
        <dbReference type="PIRNR" id="PIRNR001365"/>
    </source>
</evidence>
<dbReference type="PANTHER" id="PTHR12128">
    <property type="entry name" value="DIHYDRODIPICOLINATE SYNTHASE"/>
    <property type="match status" value="1"/>
</dbReference>
<organism evidence="5 6">
    <name type="scientific">Ophiocordyceps australis</name>
    <dbReference type="NCBI Taxonomy" id="1399860"/>
    <lineage>
        <taxon>Eukaryota</taxon>
        <taxon>Fungi</taxon>
        <taxon>Dikarya</taxon>
        <taxon>Ascomycota</taxon>
        <taxon>Pezizomycotina</taxon>
        <taxon>Sordariomycetes</taxon>
        <taxon>Hypocreomycetidae</taxon>
        <taxon>Hypocreales</taxon>
        <taxon>Ophiocordycipitaceae</taxon>
        <taxon>Ophiocordyceps</taxon>
    </lineage>
</organism>
<dbReference type="EMBL" id="NJET01000003">
    <property type="protein sequence ID" value="PHH67059.1"/>
    <property type="molecule type" value="Genomic_DNA"/>
</dbReference>
<feature type="active site" description="Schiff-base intermediate with substrate" evidence="2">
    <location>
        <position position="191"/>
    </location>
</feature>
<evidence type="ECO:0000256" key="3">
    <source>
        <dbReference type="PIRSR" id="PIRSR001365-2"/>
    </source>
</evidence>
<protein>
    <recommendedName>
        <fullName evidence="7">4-hydroxy-2-oxoglutarate aldolase, mitochondrial</fullName>
    </recommendedName>
</protein>
<dbReference type="PIRSF" id="PIRSF001365">
    <property type="entry name" value="DHDPS"/>
    <property type="match status" value="1"/>
</dbReference>
<dbReference type="SMART" id="SM01130">
    <property type="entry name" value="DHDPS"/>
    <property type="match status" value="1"/>
</dbReference>
<feature type="binding site" evidence="3">
    <location>
        <position position="234"/>
    </location>
    <ligand>
        <name>pyruvate</name>
        <dbReference type="ChEBI" id="CHEBI:15361"/>
    </ligand>
</feature>
<dbReference type="CDD" id="cd00408">
    <property type="entry name" value="DHDPS-like"/>
    <property type="match status" value="1"/>
</dbReference>
<name>A0A2C5XCA3_9HYPO</name>
<dbReference type="InterPro" id="IPR002220">
    <property type="entry name" value="DapA-like"/>
</dbReference>
<gene>
    <name evidence="5" type="ORF">CDD81_4454</name>
</gene>
<comment type="caution">
    <text evidence="5">The sequence shown here is derived from an EMBL/GenBank/DDBJ whole genome shotgun (WGS) entry which is preliminary data.</text>
</comment>